<name>A0A371Q9W1_STRIH</name>
<accession>A0A371Q9W1</accession>
<dbReference type="OrthoDB" id="3479079at2"/>
<feature type="region of interest" description="Disordered" evidence="1">
    <location>
        <begin position="90"/>
        <end position="112"/>
    </location>
</feature>
<keyword evidence="3" id="KW-1185">Reference proteome</keyword>
<dbReference type="RefSeq" id="WP_128503698.1">
    <property type="nucleotide sequence ID" value="NZ_QUAC01000027.1"/>
</dbReference>
<reference evidence="2 3" key="1">
    <citation type="submission" date="2018-08" db="EMBL/GenBank/DDBJ databases">
        <title>Streptomyces NEAU-D10 sp. nov., a novel Actinomycete isolated from soil.</title>
        <authorList>
            <person name="Jin L."/>
        </authorList>
    </citation>
    <scope>NUCLEOTIDE SEQUENCE [LARGE SCALE GENOMIC DNA]</scope>
    <source>
        <strain evidence="2 3">NEAU-D10</strain>
    </source>
</reference>
<evidence type="ECO:0000313" key="3">
    <source>
        <dbReference type="Proteomes" id="UP000262477"/>
    </source>
</evidence>
<proteinExistence type="predicted"/>
<dbReference type="Proteomes" id="UP000262477">
    <property type="component" value="Unassembled WGS sequence"/>
</dbReference>
<dbReference type="EMBL" id="QUAC01000027">
    <property type="protein sequence ID" value="REK91497.1"/>
    <property type="molecule type" value="Genomic_DNA"/>
</dbReference>
<evidence type="ECO:0000313" key="2">
    <source>
        <dbReference type="EMBL" id="REK91497.1"/>
    </source>
</evidence>
<dbReference type="AlphaFoldDB" id="A0A371Q9W1"/>
<evidence type="ECO:0000256" key="1">
    <source>
        <dbReference type="SAM" id="MobiDB-lite"/>
    </source>
</evidence>
<feature type="compositionally biased region" description="Pro residues" evidence="1">
    <location>
        <begin position="101"/>
        <end position="112"/>
    </location>
</feature>
<sequence>MIKDHPFADGHHLTWELTGFGTDDRIEVSASLTREQFIRVRHLFPLGADAWMLAGEYPVPPGIWGPLREILGITAFREGIDYFLGARQDLPDGRLRRPAPGADPLPGPIPPS</sequence>
<gene>
    <name evidence="2" type="ORF">DY245_04495</name>
</gene>
<protein>
    <submittedName>
        <fullName evidence="2">Uncharacterized protein</fullName>
    </submittedName>
</protein>
<comment type="caution">
    <text evidence="2">The sequence shown here is derived from an EMBL/GenBank/DDBJ whole genome shotgun (WGS) entry which is preliminary data.</text>
</comment>
<organism evidence="2 3">
    <name type="scientific">Streptomyces inhibens</name>
    <dbReference type="NCBI Taxonomy" id="2293571"/>
    <lineage>
        <taxon>Bacteria</taxon>
        <taxon>Bacillati</taxon>
        <taxon>Actinomycetota</taxon>
        <taxon>Actinomycetes</taxon>
        <taxon>Kitasatosporales</taxon>
        <taxon>Streptomycetaceae</taxon>
        <taxon>Streptomyces</taxon>
    </lineage>
</organism>